<evidence type="ECO:0000313" key="1">
    <source>
        <dbReference type="EMBL" id="TCT36738.1"/>
    </source>
</evidence>
<dbReference type="Proteomes" id="UP000295055">
    <property type="component" value="Unassembled WGS sequence"/>
</dbReference>
<reference evidence="1 2" key="1">
    <citation type="submission" date="2019-03" db="EMBL/GenBank/DDBJ databases">
        <title>Genomic analyses of the natural microbiome of Caenorhabditis elegans.</title>
        <authorList>
            <person name="Samuel B."/>
        </authorList>
    </citation>
    <scope>NUCLEOTIDE SEQUENCE [LARGE SCALE GENOMIC DNA]</scope>
    <source>
        <strain evidence="1 2">JUb102</strain>
    </source>
</reference>
<name>A0A4R3NPM2_9GAMM</name>
<proteinExistence type="predicted"/>
<organism evidence="1 2">
    <name type="scientific">Providencia alcalifaciens</name>
    <dbReference type="NCBI Taxonomy" id="126385"/>
    <lineage>
        <taxon>Bacteria</taxon>
        <taxon>Pseudomonadati</taxon>
        <taxon>Pseudomonadota</taxon>
        <taxon>Gammaproteobacteria</taxon>
        <taxon>Enterobacterales</taxon>
        <taxon>Morganellaceae</taxon>
        <taxon>Providencia</taxon>
    </lineage>
</organism>
<protein>
    <submittedName>
        <fullName evidence="1">Uncharacterized protein</fullName>
    </submittedName>
</protein>
<comment type="caution">
    <text evidence="1">The sequence shown here is derived from an EMBL/GenBank/DDBJ whole genome shotgun (WGS) entry which is preliminary data.</text>
</comment>
<evidence type="ECO:0000313" key="2">
    <source>
        <dbReference type="Proteomes" id="UP000295055"/>
    </source>
</evidence>
<dbReference type="EMBL" id="SMAS01000002">
    <property type="protein sequence ID" value="TCT36738.1"/>
    <property type="molecule type" value="Genomic_DNA"/>
</dbReference>
<gene>
    <name evidence="1" type="ORF">EC835_102189</name>
</gene>
<dbReference type="AlphaFoldDB" id="A0A4R3NPM2"/>
<accession>A0A4R3NPM2</accession>
<sequence>MKLKELVLKNNFVTVNQMVLVLKDLMKVDYIQLR</sequence>